<evidence type="ECO:0000256" key="1">
    <source>
        <dbReference type="SAM" id="Phobius"/>
    </source>
</evidence>
<evidence type="ECO:0000313" key="3">
    <source>
        <dbReference type="Proteomes" id="UP000178946"/>
    </source>
</evidence>
<dbReference type="EMBL" id="MGIR01000009">
    <property type="protein sequence ID" value="OGM90711.1"/>
    <property type="molecule type" value="Genomic_DNA"/>
</dbReference>
<dbReference type="Proteomes" id="UP000178946">
    <property type="component" value="Unassembled WGS sequence"/>
</dbReference>
<dbReference type="AlphaFoldDB" id="A0A1F8DQ09"/>
<dbReference type="STRING" id="1802557.A3A20_02515"/>
<evidence type="ECO:0000313" key="2">
    <source>
        <dbReference type="EMBL" id="OGM90711.1"/>
    </source>
</evidence>
<comment type="caution">
    <text evidence="2">The sequence shown here is derived from an EMBL/GenBank/DDBJ whole genome shotgun (WGS) entry which is preliminary data.</text>
</comment>
<organism evidence="2 3">
    <name type="scientific">Candidatus Wolfebacteria bacterium RIFCSPLOWO2_01_FULL_45_19</name>
    <dbReference type="NCBI Taxonomy" id="1802557"/>
    <lineage>
        <taxon>Bacteria</taxon>
        <taxon>Candidatus Wolfeibacteriota</taxon>
    </lineage>
</organism>
<feature type="transmembrane region" description="Helical" evidence="1">
    <location>
        <begin position="9"/>
        <end position="30"/>
    </location>
</feature>
<reference evidence="2 3" key="1">
    <citation type="journal article" date="2016" name="Nat. Commun.">
        <title>Thousands of microbial genomes shed light on interconnected biogeochemical processes in an aquifer system.</title>
        <authorList>
            <person name="Anantharaman K."/>
            <person name="Brown C.T."/>
            <person name="Hug L.A."/>
            <person name="Sharon I."/>
            <person name="Castelle C.J."/>
            <person name="Probst A.J."/>
            <person name="Thomas B.C."/>
            <person name="Singh A."/>
            <person name="Wilkins M.J."/>
            <person name="Karaoz U."/>
            <person name="Brodie E.L."/>
            <person name="Williams K.H."/>
            <person name="Hubbard S.S."/>
            <person name="Banfield J.F."/>
        </authorList>
    </citation>
    <scope>NUCLEOTIDE SEQUENCE [LARGE SCALE GENOMIC DNA]</scope>
</reference>
<accession>A0A1F8DQ09</accession>
<proteinExistence type="predicted"/>
<keyword evidence="1" id="KW-1133">Transmembrane helix</keyword>
<keyword evidence="1" id="KW-0812">Transmembrane</keyword>
<gene>
    <name evidence="2" type="ORF">A3A20_02515</name>
</gene>
<sequence length="237" mass="26409">MNNRLIKQIFYGGFYLLLVGLVAFYFYYIFAPETPPPSITEFLKPLTVSNERVVLAAPGVVSLSAKVLNPNLDFGAERFEYIWELYDAGGNSLQILRGESFIYPGEIKYIASSDIGEVVADTIGVRLVLGDMRDWNWLPSVSFSKPNIVPVRLGTAVLGNKVFGAISNKEAFTLSRVRIVGILFDSSGLELAISETELRDVRAFEERSFSLTFPRLSDVAAVDFSKTEIFAETKLIR</sequence>
<name>A0A1F8DQ09_9BACT</name>
<keyword evidence="1" id="KW-0472">Membrane</keyword>
<protein>
    <submittedName>
        <fullName evidence="2">Uncharacterized protein</fullName>
    </submittedName>
</protein>